<feature type="domain" description="ELK" evidence="6">
    <location>
        <begin position="1915"/>
        <end position="1935"/>
    </location>
</feature>
<evidence type="ECO:0000256" key="4">
    <source>
        <dbReference type="ARBA" id="ARBA00023212"/>
    </source>
</evidence>
<feature type="domain" description="ELK" evidence="6">
    <location>
        <begin position="1265"/>
        <end position="1286"/>
    </location>
</feature>
<feature type="coiled-coil region" evidence="5">
    <location>
        <begin position="176"/>
        <end position="242"/>
    </location>
</feature>
<dbReference type="EMBL" id="JAFBMS010000039">
    <property type="protein sequence ID" value="KAG9340840.1"/>
    <property type="molecule type" value="Genomic_DNA"/>
</dbReference>
<feature type="domain" description="ELK" evidence="6">
    <location>
        <begin position="1539"/>
        <end position="1560"/>
    </location>
</feature>
<feature type="coiled-coil region" evidence="5">
    <location>
        <begin position="1072"/>
        <end position="1099"/>
    </location>
</feature>
<dbReference type="GO" id="GO:0060090">
    <property type="term" value="F:molecular adaptor activity"/>
    <property type="evidence" value="ECO:0007669"/>
    <property type="project" value="InterPro"/>
</dbReference>
<evidence type="ECO:0000256" key="3">
    <source>
        <dbReference type="ARBA" id="ARBA00023054"/>
    </source>
</evidence>
<feature type="domain" description="ELK" evidence="6">
    <location>
        <begin position="1751"/>
        <end position="1769"/>
    </location>
</feature>
<dbReference type="PANTHER" id="PTHR44981">
    <property type="entry name" value="PERICENTRIN-LIKE PROTEIN, ISOFORM F"/>
    <property type="match status" value="1"/>
</dbReference>
<comment type="caution">
    <text evidence="7">The sequence shown here is derived from an EMBL/GenBank/DDBJ whole genome shotgun (WGS) entry which is preliminary data.</text>
</comment>
<feature type="coiled-coil region" evidence="5">
    <location>
        <begin position="1899"/>
        <end position="1968"/>
    </location>
</feature>
<evidence type="ECO:0000313" key="7">
    <source>
        <dbReference type="EMBL" id="KAG9340840.1"/>
    </source>
</evidence>
<dbReference type="InterPro" id="IPR005539">
    <property type="entry name" value="ELK_dom"/>
</dbReference>
<gene>
    <name evidence="7" type="ORF">JZ751_020032</name>
</gene>
<feature type="domain" description="ELK" evidence="6">
    <location>
        <begin position="1235"/>
        <end position="1256"/>
    </location>
</feature>
<proteinExistence type="predicted"/>
<feature type="coiled-coil region" evidence="5">
    <location>
        <begin position="1617"/>
        <end position="1688"/>
    </location>
</feature>
<protein>
    <recommendedName>
        <fullName evidence="6">ELK domain-containing protein</fullName>
    </recommendedName>
</protein>
<dbReference type="GO" id="GO:0007165">
    <property type="term" value="P:signal transduction"/>
    <property type="evidence" value="ECO:0007669"/>
    <property type="project" value="InterPro"/>
</dbReference>
<dbReference type="Proteomes" id="UP000824540">
    <property type="component" value="Unassembled WGS sequence"/>
</dbReference>
<sequence length="1993" mass="230333">MRLEMNIILYSLQELQTAVEKRNEIISQLSVNLQVALESRDQVQLEAMQLTSQMQDLQQQLQQASEFLRARSQSSVELSQAQQHISQFQHSLQDQSSQLGRLQQELVESRQHIKEQQYLLTQKETEIKDLQQKQDVTETALSQLQEALSVRDQELATLRNHEHTRETHTQTQDALLESLRAELQAEREVCLRERERVSQLEQLVRDFEMERREMKDQLAGVREELSMEARHCKEEEEELSQEVVRLDSLVWELQKQLQEEETASRHQRAKLEADISNYELRLRSLEEEKAMDLAQVTEAHEVELKRLRQEHEDEVWRLQQHQQDHKYQTSPEDTCMGESLEGVKVQEEHVSLETVNESQEEPGLDLSFHQDHLIEKYLTSVAPRDSTWGESSQEQSLLDNSGNYRFELDGKVELEAPKSVCSAQDAPAAAGDLMDMSFPSGRGSEVAEPGEESLTSGQWHTHISASQVLESLETVDLGKALLIQQCSDLTAQLEDRDRQLEKLQGQIHSTVEEVQEVSERWSKAEKALESVRWELEAEREQRLRCEEVISCKTHEGDNLKNKLSFLESQQEYQDKAGLPHSKPTDTLFHATADLIRDLREEKELLLGQLREQEQLVRDVQEKKLAGDSVTSDVQALFGRQLSALQTQRDGLQVQLEFLEVKNQTTSKLLEQKTLELDSTQKELQHLRAELEESKDRMQKIGKEKMDLESRLLCLKQNLANAEEALCQGAEEKTVQEERLGQIETLVKNTENTLQTEREAFLKQLQDLEAVSLEKESALEVELESVRKALSEQGTQHSKAIEEAEAQLRQAHQEICRLQGKHQDEVCDLTLEMEKKLLDLETEQKKQIALIKQVHEREHQRELAELASRHRDNLEAAHQEHLLQAQTQQALELEALRLSLNNLHAAQLELSQSNLQRDKEAALSELQSTLRDKWAQESAMLQTRQQFELEKIREQCRQQHQRELGEWARAIGGGGNGSAGQDLKLDWQKEAVKAQSELQATLMETLQALSTTKTQLEELQASRDQEVKHLEEELSQAWTDRDAAAKAVEELVSSHNILLQDQRGQAQHLEELRVASTLREQQLQQQLEKLQGEFAALKQSSEQEVTHLRTQLDCTRASRQELGELKEQLLARSSRVEEIERLKQEFSQQRKDIQEHNELELENLRTYFEQRLRATEENYREEIALLQLRLVEGALEDSVLKTGDASFMSEGKAEEKSDILAEITLKLEKHKEEVGALRVELEGRHKQELEHLRSSMALAYREELLQVKTDLTDRYFSQIQDLKTRHSLELEQQKAKLSESHVKELTRLRGQSVEEASVRVEQEVERARVLSEVLQAQLAQRVQDLEAEKAELVREHDTELKRVREEHCTILKQAQEKLKQDCEAELCLKVEEAQREERTNVTLELNQQGQTEMATLREELQRTASGERASLLQQLEVERERLRTLQEGLETEQSPQILVVKQKIQAQFENELQEARNAMAMEVKELKAKMEEQTEAKLQDTQSRFLDEKKQHEAAFEKLKQQHCEELHEHEERYKKQLNGLKMDLHLKHTAALEALKVDLQGKQRAQLDALEAELRGKHRAEMDALEVDLRGKHRADLDALERDLQGKHKAELDALQVVLQETNLAQLEAQEAELQARHKQEREELEARMLSNMDTLETTYLAEIQAIRDEGERALQELRESCERAQQVAENGHAAELERLHAENHAQLLSITEELRRELAQVHMDKFTAMAAELKNAHQAELTVALTSQCDALEMEHSRALQNLRQELLVMDEKHSASLQEVREQYSAEMQQGQEQMAMLKTQHQQQLQELSESSARNLEEEVSRQQLQFQEEAEKLLQQRVTQLKVREGPGEDGQQDLLHQGVKREDPLVRDSLCVGQLFRAQPYYPEEFAAEKAATLEECEQKAQVCRESVDQLNKQLQEKHAESSQLRAEVSNLQGVLEGKRSEMETLEMLLQRRERENQEGENLLTMLRADLSTASQERMVHLPLDRKN</sequence>
<evidence type="ECO:0000313" key="8">
    <source>
        <dbReference type="Proteomes" id="UP000824540"/>
    </source>
</evidence>
<dbReference type="OrthoDB" id="2020852at2759"/>
<keyword evidence="4" id="KW-0206">Cytoskeleton</keyword>
<dbReference type="InterPro" id="IPR028745">
    <property type="entry name" value="AKAP9/Pericentrin"/>
</dbReference>
<dbReference type="SMART" id="SM01188">
    <property type="entry name" value="ELK"/>
    <property type="match status" value="6"/>
</dbReference>
<evidence type="ECO:0000256" key="5">
    <source>
        <dbReference type="SAM" id="Coils"/>
    </source>
</evidence>
<feature type="coiled-coil region" evidence="5">
    <location>
        <begin position="486"/>
        <end position="520"/>
    </location>
</feature>
<feature type="domain" description="ELK" evidence="6">
    <location>
        <begin position="1123"/>
        <end position="1146"/>
    </location>
</feature>
<reference evidence="7" key="1">
    <citation type="thesis" date="2021" institute="BYU ScholarsArchive" country="Provo, UT, USA">
        <title>Applications of and Algorithms for Genome Assembly and Genomic Analyses with an Emphasis on Marine Teleosts.</title>
        <authorList>
            <person name="Pickett B.D."/>
        </authorList>
    </citation>
    <scope>NUCLEOTIDE SEQUENCE</scope>
    <source>
        <strain evidence="7">HI-2016</strain>
    </source>
</reference>
<keyword evidence="8" id="KW-1185">Reference proteome</keyword>
<feature type="coiled-coil region" evidence="5">
    <location>
        <begin position="750"/>
        <end position="820"/>
    </location>
</feature>
<name>A0A8T2NNP8_9TELE</name>
<feature type="coiled-coil region" evidence="5">
    <location>
        <begin position="1135"/>
        <end position="1188"/>
    </location>
</feature>
<evidence type="ECO:0000256" key="1">
    <source>
        <dbReference type="ARBA" id="ARBA00004300"/>
    </source>
</evidence>
<feature type="coiled-coil region" evidence="5">
    <location>
        <begin position="268"/>
        <end position="324"/>
    </location>
</feature>
<organism evidence="7 8">
    <name type="scientific">Albula glossodonta</name>
    <name type="common">roundjaw bonefish</name>
    <dbReference type="NCBI Taxonomy" id="121402"/>
    <lineage>
        <taxon>Eukaryota</taxon>
        <taxon>Metazoa</taxon>
        <taxon>Chordata</taxon>
        <taxon>Craniata</taxon>
        <taxon>Vertebrata</taxon>
        <taxon>Euteleostomi</taxon>
        <taxon>Actinopterygii</taxon>
        <taxon>Neopterygii</taxon>
        <taxon>Teleostei</taxon>
        <taxon>Albuliformes</taxon>
        <taxon>Albulidae</taxon>
        <taxon>Albula</taxon>
    </lineage>
</organism>
<evidence type="ECO:0000256" key="2">
    <source>
        <dbReference type="ARBA" id="ARBA00022490"/>
    </source>
</evidence>
<dbReference type="GO" id="GO:0003677">
    <property type="term" value="F:DNA binding"/>
    <property type="evidence" value="ECO:0007669"/>
    <property type="project" value="InterPro"/>
</dbReference>
<keyword evidence="2" id="KW-0963">Cytoplasm</keyword>
<feature type="coiled-coil region" evidence="5">
    <location>
        <begin position="1776"/>
        <end position="1836"/>
    </location>
</feature>
<evidence type="ECO:0000259" key="6">
    <source>
        <dbReference type="SMART" id="SM01188"/>
    </source>
</evidence>
<feature type="coiled-coil region" evidence="5">
    <location>
        <begin position="1334"/>
        <end position="1361"/>
    </location>
</feature>
<feature type="coiled-coil region" evidence="5">
    <location>
        <begin position="1212"/>
        <end position="1239"/>
    </location>
</feature>
<feature type="coiled-coil region" evidence="5">
    <location>
        <begin position="40"/>
        <end position="147"/>
    </location>
</feature>
<feature type="coiled-coil region" evidence="5">
    <location>
        <begin position="595"/>
        <end position="724"/>
    </location>
</feature>
<accession>A0A8T2NNP8</accession>
<feature type="coiled-coil region" evidence="5">
    <location>
        <begin position="1427"/>
        <end position="1543"/>
    </location>
</feature>
<dbReference type="PANTHER" id="PTHR44981:SF3">
    <property type="entry name" value="PERICENTRIN"/>
    <property type="match status" value="1"/>
</dbReference>
<keyword evidence="3 5" id="KW-0175">Coiled coil</keyword>
<comment type="subcellular location">
    <subcellularLocation>
        <location evidence="1">Cytoplasm</location>
        <location evidence="1">Cytoskeleton</location>
        <location evidence="1">Microtubule organizing center</location>
        <location evidence="1">Centrosome</location>
    </subcellularLocation>
</comment>
<dbReference type="GO" id="GO:0005813">
    <property type="term" value="C:centrosome"/>
    <property type="evidence" value="ECO:0007669"/>
    <property type="project" value="UniProtKB-SubCell"/>
</dbReference>